<dbReference type="InterPro" id="IPR043502">
    <property type="entry name" value="DNA/RNA_pol_sf"/>
</dbReference>
<proteinExistence type="predicted"/>
<protein>
    <submittedName>
        <fullName evidence="5">Gag-Pol polyprotein</fullName>
    </submittedName>
</protein>
<dbReference type="SUPFAM" id="SSF56672">
    <property type="entry name" value="DNA/RNA polymerases"/>
    <property type="match status" value="1"/>
</dbReference>
<name>A0ABP0N885_9DINO</name>
<dbReference type="InterPro" id="IPR021109">
    <property type="entry name" value="Peptidase_aspartic_dom_sf"/>
</dbReference>
<evidence type="ECO:0000313" key="5">
    <source>
        <dbReference type="EMBL" id="CAK9058475.1"/>
    </source>
</evidence>
<keyword evidence="6" id="KW-1185">Reference proteome</keyword>
<sequence length="2215" mass="247576">MSLNRAWSLVLLPVLVGASEAAGANVTVSNATSNQIASGWTNWVFCSCGVTCANSSWPMLSMFMGQSCECTPCPGSPGKRLRGSAHQGHHGETPVDHPADTSFASFVGPHDLWDATGPHDATSTALYCRCGRKCDLGGYVPAMATGIGGGLSYELYQSFPEIEGEQASGRSRSRVSNMGCGGLEDELMMNMINGAVVATGTDRKRKMPAEEAKLIFERISDRSMTSVERKEHIATWNGDATLWLDYVKRVRLQYERTEPKKRCLLGAELASRLTGKAWDVASAEIDHSKLQQSNGASYLLSFLEERLCKTPVPDVGQRLEEFFMKLRRQPGTSMTEWATSLRESYRRLQRAMARQRQQSQPTSSVKETAPVGHTTPLTTPSRERRSDRTTPQARHETFATFPDVEVTSNPGRAGDDPQEPFEPDAPRRSDYAEVPQDDDQRWTAAEWRDWQRNRWSWWEDSSSIAPWPEEEEVKWEQFEFDEVQILPQELLGWLLLRRSGLPAAARLSVLSAINNKLDLETMERAMRDQEEELLMAEHHRAPHLARPRRSFWVEQDSEWGLLNEPDMDEVEEASIYWVGDRLPPEVYPSWEEPATAWTSWSPDGQELTWTWQEDDFYAQDMAGAFWSWTEYKEWLDAEDMAHSNPDDSENIFAVYVFVILSVDDNETTVLTADGEDTASSLAAVAVEYPGHAVIDLGATESLTSLDALQEIMNLRLIKFGEEEVVVKEETKKFKFGNGGTQRAASFVELPQVIGGTKVALGVHAIDAPGVPLLLSVRTLRRMGAVIDTERNMMQLRKFSEEWIQLKQSSNEHLLLDMTCSSMPSVATALTTLAAATCALHPALHGYGHSGSHPYEGGIGVSSKHWDASKPFDDFDYKFQASAEVPKGQNPDSREVRPDQNYWSSRRRSKESGISVLWQPCPDGTRERAGPLPADVTTTIEQLEPQKIKEDPMQLNAKSVGYKGAEDSLHRRLKEIEESKKKNPPRQRPGAAKDAEMPSVHASSAQKGAQVTAEQKKSAKRENDQTPEHEEWSLVVKEPDSPEQDDEKYQNGRCGFLTDSQRTQLCLCAEEFMEEAHSELFNEKDDLAKAKSMERKQKAKKMIKNGLDIATHQLQQGRDVAWEWPSNNRGWNLQLVRQLWSRLEQTGDLHCGHANGCAFGLREEKSGLPIRKPWLIKTTSKVVARAVSRTCPGTAVHPHHQECIGGSVARNSGFYPSALCDVIFKAVKEMNIAEANGVIPACAYPVFGTGDMEPEKPKNIHMSAHPEVIQLASKHICPECQELRAAPLHPASSLEKSETLWETLVIDNMEFTVSDITYHMMVMVDEASRLMCCHYLYEHPAAESRNATSDEVIHGLESTWILHYGLPGKIRMDPEGAFRSNALGLWAEERGVELLPCAAEDHGQIGIVERSIQTIKATIRQILQGSDCTPLQAAVQSCQAHNQFEKIEGYSPFQWAFGRQPTVTGRFHENGYDDPYWTSVRVPGSSMMKNLSLRILAQQSFLQQQSRELISRASNAKTNAGTYSFLDFHDLAATLFEYEILDDHLLPEDLVSKDLGRVIRDPGYDPEAMAQGRNMPELFEQPLFKKQRMKLAAETDDELLAQSFFSSKGEFRLGDLACEIELSLPVKASEWRSMKRDALSFFVKKVKGAEGRWHELSPEKKALFKTAKDAEVSQWLAAQAVRKAIGPVPKDRPGPGGHSVCRTDYDKKNQAAGIMLQYSSVRAWRVLKGDVKSAFLQGEASEADRNLFALPVPELATALGLKAGEAVQVIKSCYGLVNAPASWFQCVKNTLKQLGFVQSRTDPCLWLLLFSNGESTTEGRQETLGYVCSHVDDFLVSGDEANEEWVAKITSFYSRFKWSPWEFSSFTHCGLQITEQEDFSFVLSHSKFIEGIEPIEFEARQDHDPVKAEELTQLRGVLGALQWRINQSSPLLAARLGQLQSEISSATVGTLRATNKLLREAFHGRHVSVRVNQLHVGDPVDVCFLGWSDAALANRKDLSSTGGYVIAAASPKMLQGTRSPLSLVSWRSARLQRKARSSLSAETQALAECDQELMFTRLAWAEFCGIQVDLKQPSLAVCRICGAVIVDAKALYDVLIKRDLNSSGAGLKDKYTALEVLCLLESIERNSTIVWWVHSESQIADALTKPLPPGILDKVMVEGSWTLRYDPSFTSSKRLKKAGRKSPEVAPQSVSGQHFWGVLEDEHDRYSHLMSPQVFE</sequence>
<feature type="chain" id="PRO_5046770038" evidence="3">
    <location>
        <begin position="24"/>
        <end position="2215"/>
    </location>
</feature>
<feature type="compositionally biased region" description="Polar residues" evidence="2">
    <location>
        <begin position="1000"/>
        <end position="1012"/>
    </location>
</feature>
<dbReference type="EMBL" id="CAXAMM010026224">
    <property type="protein sequence ID" value="CAK9058475.1"/>
    <property type="molecule type" value="Genomic_DNA"/>
</dbReference>
<feature type="domain" description="Integrase catalytic" evidence="4">
    <location>
        <begin position="1285"/>
        <end position="1459"/>
    </location>
</feature>
<evidence type="ECO:0000256" key="2">
    <source>
        <dbReference type="SAM" id="MobiDB-lite"/>
    </source>
</evidence>
<feature type="compositionally biased region" description="Basic and acidic residues" evidence="2">
    <location>
        <begin position="963"/>
        <end position="980"/>
    </location>
</feature>
<evidence type="ECO:0000259" key="4">
    <source>
        <dbReference type="PROSITE" id="PS50994"/>
    </source>
</evidence>
<reference evidence="5 6" key="1">
    <citation type="submission" date="2024-02" db="EMBL/GenBank/DDBJ databases">
        <authorList>
            <person name="Chen Y."/>
            <person name="Shah S."/>
            <person name="Dougan E. K."/>
            <person name="Thang M."/>
            <person name="Chan C."/>
        </authorList>
    </citation>
    <scope>NUCLEOTIDE SEQUENCE [LARGE SCALE GENOMIC DNA]</scope>
</reference>
<feature type="compositionally biased region" description="Basic and acidic residues" evidence="2">
    <location>
        <begin position="381"/>
        <end position="397"/>
    </location>
</feature>
<evidence type="ECO:0000313" key="6">
    <source>
        <dbReference type="Proteomes" id="UP001642464"/>
    </source>
</evidence>
<gene>
    <name evidence="5" type="ORF">SCF082_LOCUS31157</name>
</gene>
<dbReference type="Gene3D" id="2.40.70.10">
    <property type="entry name" value="Acid Proteases"/>
    <property type="match status" value="1"/>
</dbReference>
<accession>A0ABP0N885</accession>
<dbReference type="InterPro" id="IPR036397">
    <property type="entry name" value="RNaseH_sf"/>
</dbReference>
<feature type="coiled-coil region" evidence="1">
    <location>
        <begin position="512"/>
        <end position="539"/>
    </location>
</feature>
<comment type="caution">
    <text evidence="5">The sequence shown here is derived from an EMBL/GenBank/DDBJ whole genome shotgun (WGS) entry which is preliminary data.</text>
</comment>
<dbReference type="SUPFAM" id="SSF53098">
    <property type="entry name" value="Ribonuclease H-like"/>
    <property type="match status" value="1"/>
</dbReference>
<keyword evidence="1" id="KW-0175">Coiled coil</keyword>
<feature type="signal peptide" evidence="3">
    <location>
        <begin position="1"/>
        <end position="23"/>
    </location>
</feature>
<feature type="region of interest" description="Disordered" evidence="2">
    <location>
        <begin position="348"/>
        <end position="438"/>
    </location>
</feature>
<dbReference type="Pfam" id="PF07727">
    <property type="entry name" value="RVT_2"/>
    <property type="match status" value="1"/>
</dbReference>
<dbReference type="PROSITE" id="PS50994">
    <property type="entry name" value="INTEGRASE"/>
    <property type="match status" value="1"/>
</dbReference>
<evidence type="ECO:0000256" key="3">
    <source>
        <dbReference type="SAM" id="SignalP"/>
    </source>
</evidence>
<dbReference type="InterPro" id="IPR001584">
    <property type="entry name" value="Integrase_cat-core"/>
</dbReference>
<dbReference type="InterPro" id="IPR013103">
    <property type="entry name" value="RVT_2"/>
</dbReference>
<dbReference type="Proteomes" id="UP001642464">
    <property type="component" value="Unassembled WGS sequence"/>
</dbReference>
<dbReference type="Gene3D" id="3.30.420.10">
    <property type="entry name" value="Ribonuclease H-like superfamily/Ribonuclease H"/>
    <property type="match status" value="1"/>
</dbReference>
<feature type="region of interest" description="Disordered" evidence="2">
    <location>
        <begin position="882"/>
        <end position="1049"/>
    </location>
</feature>
<dbReference type="InterPro" id="IPR012337">
    <property type="entry name" value="RNaseH-like_sf"/>
</dbReference>
<organism evidence="5 6">
    <name type="scientific">Durusdinium trenchii</name>
    <dbReference type="NCBI Taxonomy" id="1381693"/>
    <lineage>
        <taxon>Eukaryota</taxon>
        <taxon>Sar</taxon>
        <taxon>Alveolata</taxon>
        <taxon>Dinophyceae</taxon>
        <taxon>Suessiales</taxon>
        <taxon>Symbiodiniaceae</taxon>
        <taxon>Durusdinium</taxon>
    </lineage>
</organism>
<feature type="compositionally biased region" description="Basic and acidic residues" evidence="2">
    <location>
        <begin position="1013"/>
        <end position="1039"/>
    </location>
</feature>
<evidence type="ECO:0000256" key="1">
    <source>
        <dbReference type="SAM" id="Coils"/>
    </source>
</evidence>
<keyword evidence="3" id="KW-0732">Signal</keyword>
<feature type="compositionally biased region" description="Low complexity" evidence="2">
    <location>
        <begin position="350"/>
        <end position="360"/>
    </location>
</feature>